<protein>
    <submittedName>
        <fullName evidence="3">Group 1 glycosyl transferase</fullName>
    </submittedName>
</protein>
<dbReference type="Pfam" id="PF00534">
    <property type="entry name" value="Glycos_transf_1"/>
    <property type="match status" value="1"/>
</dbReference>
<dbReference type="PANTHER" id="PTHR12526:SF635">
    <property type="entry name" value="GLYCOSYL TRANSFERASE GROUP 1"/>
    <property type="match status" value="1"/>
</dbReference>
<dbReference type="CDD" id="cd03801">
    <property type="entry name" value="GT4_PimA-like"/>
    <property type="match status" value="1"/>
</dbReference>
<dbReference type="Pfam" id="PF13439">
    <property type="entry name" value="Glyco_transf_4"/>
    <property type="match status" value="1"/>
</dbReference>
<dbReference type="EMBL" id="CP027667">
    <property type="protein sequence ID" value="AVO48659.1"/>
    <property type="molecule type" value="Genomic_DNA"/>
</dbReference>
<dbReference type="SUPFAM" id="SSF53756">
    <property type="entry name" value="UDP-Glycosyltransferase/glycogen phosphorylase"/>
    <property type="match status" value="2"/>
</dbReference>
<feature type="domain" description="Glycosyltransferase subfamily 4-like N-terminal" evidence="2">
    <location>
        <begin position="429"/>
        <end position="634"/>
    </location>
</feature>
<evidence type="ECO:0000313" key="4">
    <source>
        <dbReference type="Proteomes" id="UP000237925"/>
    </source>
</evidence>
<feature type="domain" description="Glycosyl transferase family 1" evidence="1">
    <location>
        <begin position="220"/>
        <end position="369"/>
    </location>
</feature>
<dbReference type="InterPro" id="IPR001296">
    <property type="entry name" value="Glyco_trans_1"/>
</dbReference>
<dbReference type="Gene3D" id="3.40.50.2000">
    <property type="entry name" value="Glycogen Phosphorylase B"/>
    <property type="match status" value="4"/>
</dbReference>
<dbReference type="RefSeq" id="WP_106683139.1">
    <property type="nucleotide sequence ID" value="NZ_CP027667.1"/>
</dbReference>
<dbReference type="Proteomes" id="UP000237925">
    <property type="component" value="Chromosome"/>
</dbReference>
<dbReference type="OrthoDB" id="433681at2"/>
<evidence type="ECO:0000259" key="2">
    <source>
        <dbReference type="Pfam" id="PF13439"/>
    </source>
</evidence>
<name>A0A2R3QA76_9BURK</name>
<organism evidence="3 4">
    <name type="scientific">Melaminivora suipulveris</name>
    <dbReference type="NCBI Taxonomy" id="2109913"/>
    <lineage>
        <taxon>Bacteria</taxon>
        <taxon>Pseudomonadati</taxon>
        <taxon>Pseudomonadota</taxon>
        <taxon>Betaproteobacteria</taxon>
        <taxon>Burkholderiales</taxon>
        <taxon>Comamonadaceae</taxon>
        <taxon>Melaminivora</taxon>
    </lineage>
</organism>
<reference evidence="3 4" key="1">
    <citation type="submission" date="2018-03" db="EMBL/GenBank/DDBJ databases">
        <title>Genome sequencing of Melaminivora sp.</title>
        <authorList>
            <person name="Kim S.-J."/>
            <person name="Heo J."/>
            <person name="Ahn J.-H."/>
            <person name="Kwon S.-W."/>
        </authorList>
    </citation>
    <scope>NUCLEOTIDE SEQUENCE [LARGE SCALE GENOMIC DNA]</scope>
    <source>
        <strain evidence="3 4">SC2-9</strain>
    </source>
</reference>
<dbReference type="KEGG" id="mela:C6568_04800"/>
<dbReference type="InterPro" id="IPR028098">
    <property type="entry name" value="Glyco_trans_4-like_N"/>
</dbReference>
<dbReference type="GO" id="GO:0016757">
    <property type="term" value="F:glycosyltransferase activity"/>
    <property type="evidence" value="ECO:0007669"/>
    <property type="project" value="InterPro"/>
</dbReference>
<gene>
    <name evidence="3" type="ORF">C6568_04800</name>
</gene>
<dbReference type="AlphaFoldDB" id="A0A2R3QA76"/>
<accession>A0A2R3QA76</accession>
<evidence type="ECO:0000313" key="3">
    <source>
        <dbReference type="EMBL" id="AVO48659.1"/>
    </source>
</evidence>
<dbReference type="Pfam" id="PF13692">
    <property type="entry name" value="Glyco_trans_1_4"/>
    <property type="match status" value="1"/>
</dbReference>
<dbReference type="PANTHER" id="PTHR12526">
    <property type="entry name" value="GLYCOSYLTRANSFERASE"/>
    <property type="match status" value="1"/>
</dbReference>
<keyword evidence="4" id="KW-1185">Reference proteome</keyword>
<keyword evidence="3" id="KW-0808">Transferase</keyword>
<proteinExistence type="predicted"/>
<sequence length="837" mass="89125">MKIALIAPSGVPFVVGGAEKLWWGLSGHVNRHTPHAMELIKLPSPEHDFWSIAESYERWSLLDLDHFDAVISTKYPAWLLRHPNHVVYLQHTLRGLYDTYPAHLPVQPTRLPAVAQKLWRLLEGAGSERALLPEIFAQVRALRQGAGLAPEALAALTALPGPLVRALVHRLDAIALAPGAIRSYFAISGVVARREGYFPKGAQVTVLPHPSNLEGLHGGPQEFVFTASRLDAPKRLDLLVRAYRRTRAAMPLRIAGDGPERERLQALAAGDARIRFTGRLNDDALVEHYSRAALVPFIPYDEDMGLITLEAMGSGKPVLTVSDAGGVTEFVQDGVNGRVVPPDEAALAQALDEMLAQPARLAQMGRAAQGTAAQVTWERTAAGLLDAAAAGLRPAPAAADAAAPAPRAQPQRLRLLVLNTFGAYPPDSGGSKRLFYLAQGLAQWADVTLLTLGAAGGAAQQWRFGGHFREVRVPPSPRFVEREQALTRALRQPVTDVAALLYHGELREMRQAFGVLSAQADVVVAAHVYLAPLAFALWHGPVWYDAHNVEADMKAMVLAAPLLGPGTALPAPDRPLDLRAGDAAQQAVARVAAAEAQLVQRAERVWAVSETNRTRLAQLYGRAAERIEVVPNGTQIPADAWLGAERRAALKQQLGWGARPLALFVASYHGPNLVAADAVLALAGQCPQWNFALVGSVCNHVRGRAQAANVRALGVLPEAGLTALLRAADVGLNPMASGSGTNLKMLDYAGHGLLALSTAVGARGLALEAGRHFVQSELEDFTAALARLAPLAPAPEPELRAAARALVERTYAWGVIAQSLQPSAADAGTGMAPAAAA</sequence>
<evidence type="ECO:0000259" key="1">
    <source>
        <dbReference type="Pfam" id="PF00534"/>
    </source>
</evidence>